<dbReference type="Pfam" id="PF13519">
    <property type="entry name" value="VWA_2"/>
    <property type="match status" value="1"/>
</dbReference>
<dbReference type="InterPro" id="IPR036465">
    <property type="entry name" value="vWFA_dom_sf"/>
</dbReference>
<dbReference type="EMBL" id="CP012752">
    <property type="protein sequence ID" value="ALG07930.1"/>
    <property type="molecule type" value="Genomic_DNA"/>
</dbReference>
<dbReference type="PANTHER" id="PTHR10579:SF43">
    <property type="entry name" value="ZINC FINGER (C3HC4-TYPE RING FINGER) FAMILY PROTEIN"/>
    <property type="match status" value="1"/>
</dbReference>
<evidence type="ECO:0000313" key="3">
    <source>
        <dbReference type="Proteomes" id="UP000063699"/>
    </source>
</evidence>
<keyword evidence="3" id="KW-1185">Reference proteome</keyword>
<proteinExistence type="predicted"/>
<dbReference type="PANTHER" id="PTHR10579">
    <property type="entry name" value="CALCIUM-ACTIVATED CHLORIDE CHANNEL REGULATOR"/>
    <property type="match status" value="1"/>
</dbReference>
<dbReference type="InterPro" id="IPR041176">
    <property type="entry name" value="VWA_3_C"/>
</dbReference>
<dbReference type="Proteomes" id="UP000063699">
    <property type="component" value="Chromosome"/>
</dbReference>
<evidence type="ECO:0000259" key="1">
    <source>
        <dbReference type="PROSITE" id="PS50234"/>
    </source>
</evidence>
<dbReference type="Gene3D" id="1.20.120.1690">
    <property type="match status" value="1"/>
</dbReference>
<dbReference type="SMART" id="SM00327">
    <property type="entry name" value="VWA"/>
    <property type="match status" value="1"/>
</dbReference>
<organism evidence="2 3">
    <name type="scientific">Kibdelosporangium phytohabitans</name>
    <dbReference type="NCBI Taxonomy" id="860235"/>
    <lineage>
        <taxon>Bacteria</taxon>
        <taxon>Bacillati</taxon>
        <taxon>Actinomycetota</taxon>
        <taxon>Actinomycetes</taxon>
        <taxon>Pseudonocardiales</taxon>
        <taxon>Pseudonocardiaceae</taxon>
        <taxon>Kibdelosporangium</taxon>
    </lineage>
</organism>
<gene>
    <name evidence="2" type="ORF">AOZ06_14295</name>
</gene>
<dbReference type="InterPro" id="IPR002035">
    <property type="entry name" value="VWF_A"/>
</dbReference>
<dbReference type="PROSITE" id="PS50234">
    <property type="entry name" value="VWFA"/>
    <property type="match status" value="1"/>
</dbReference>
<dbReference type="Gene3D" id="2.60.40.3670">
    <property type="match status" value="1"/>
</dbReference>
<dbReference type="AlphaFoldDB" id="A0A0N9HSN7"/>
<reference evidence="2 3" key="1">
    <citation type="submission" date="2015-07" db="EMBL/GenBank/DDBJ databases">
        <title>Genome sequencing of Kibdelosporangium phytohabitans.</title>
        <authorList>
            <person name="Qin S."/>
            <person name="Xing K."/>
        </authorList>
    </citation>
    <scope>NUCLEOTIDE SEQUENCE [LARGE SCALE GENOMIC DNA]</scope>
    <source>
        <strain evidence="2 3">KLBMP1111</strain>
    </source>
</reference>
<sequence length="436" mass="46302">MGGACAVTDFQVEVYQNEYLPQGSAEVNAIVTVTASGNATPAASAGADAAEVIIIDTSGSMQHPATKLAAAKRATAAAIDALRDGVNFAVVSGSERADLVYPPRLGMRPATALSREEAKRAVNALRADGGTAMGEWLLLARELFATQTSPLRHAILLTDGQNVHERPKKLERILEGVTGQFVCDCRGVGTDWEVKELRKISTALLGTVDIVAEPADLEADFRAMTSNAMGKEVADVSLRLWTPQGATVKFVKQVEPTLTDLTDRRVESAARSGDYPTGAWGSESRDYHVCVQVNPANVGDKMLAARVSLVSATGDVLGKGQVLAVWTDDTALSTKINPEVAHYTGQAELASAIEEGLEAQRAGQIESATAKLGRAVKLAHESGHEDTAKLLAKVVEVVDPVHGTIRLKREVATVDAMTLESRSQVTKRVGRKSEED</sequence>
<name>A0A0N9HSN7_9PSEU</name>
<dbReference type="Pfam" id="PF18571">
    <property type="entry name" value="VWA_3_C"/>
    <property type="match status" value="1"/>
</dbReference>
<dbReference type="SUPFAM" id="SSF53300">
    <property type="entry name" value="vWA-like"/>
    <property type="match status" value="1"/>
</dbReference>
<dbReference type="InterPro" id="IPR051266">
    <property type="entry name" value="CLCR"/>
</dbReference>
<dbReference type="Gene3D" id="3.40.50.410">
    <property type="entry name" value="von Willebrand factor, type A domain"/>
    <property type="match status" value="1"/>
</dbReference>
<dbReference type="KEGG" id="kphy:AOZ06_14295"/>
<dbReference type="CDD" id="cd00198">
    <property type="entry name" value="vWFA"/>
    <property type="match status" value="1"/>
</dbReference>
<accession>A0A0N9HSN7</accession>
<protein>
    <recommendedName>
        <fullName evidence="1">VWFA domain-containing protein</fullName>
    </recommendedName>
</protein>
<feature type="domain" description="VWFA" evidence="1">
    <location>
        <begin position="50"/>
        <end position="233"/>
    </location>
</feature>
<evidence type="ECO:0000313" key="2">
    <source>
        <dbReference type="EMBL" id="ALG07930.1"/>
    </source>
</evidence>
<dbReference type="STRING" id="860235.AOZ06_14295"/>
<dbReference type="OrthoDB" id="568872at2"/>